<protein>
    <submittedName>
        <fullName evidence="1">Uncharacterized protein</fullName>
    </submittedName>
</protein>
<sequence>MSENYKKLIQSSEFIDDEPVGFAAVNMDMLPGPIDEKFWGQISERLWSRLLSIGAAYDLHFSQAIEPIIDSVLGPEQCDSFNEELEFLSGIVNDPAFAEAIQVIRSEVSKVLNRKDMRLVISPP</sequence>
<dbReference type="Proteomes" id="UP001169760">
    <property type="component" value="Unassembled WGS sequence"/>
</dbReference>
<comment type="caution">
    <text evidence="1">The sequence shown here is derived from an EMBL/GenBank/DDBJ whole genome shotgun (WGS) entry which is preliminary data.</text>
</comment>
<dbReference type="EMBL" id="JAUOPB010000021">
    <property type="protein sequence ID" value="MDO6424907.1"/>
    <property type="molecule type" value="Genomic_DNA"/>
</dbReference>
<proteinExistence type="predicted"/>
<dbReference type="RefSeq" id="WP_303494183.1">
    <property type="nucleotide sequence ID" value="NZ_JAUOPB010000021.1"/>
</dbReference>
<name>A0AAW7XB55_9GAMM</name>
<evidence type="ECO:0000313" key="2">
    <source>
        <dbReference type="Proteomes" id="UP001169760"/>
    </source>
</evidence>
<organism evidence="1 2">
    <name type="scientific">Saccharophagus degradans</name>
    <dbReference type="NCBI Taxonomy" id="86304"/>
    <lineage>
        <taxon>Bacteria</taxon>
        <taxon>Pseudomonadati</taxon>
        <taxon>Pseudomonadota</taxon>
        <taxon>Gammaproteobacteria</taxon>
        <taxon>Cellvibrionales</taxon>
        <taxon>Cellvibrionaceae</taxon>
        <taxon>Saccharophagus</taxon>
    </lineage>
</organism>
<reference evidence="1" key="1">
    <citation type="submission" date="2023-07" db="EMBL/GenBank/DDBJ databases">
        <title>Genome content predicts the carbon catabolic preferences of heterotrophic bacteria.</title>
        <authorList>
            <person name="Gralka M."/>
        </authorList>
    </citation>
    <scope>NUCLEOTIDE SEQUENCE</scope>
    <source>
        <strain evidence="1">I3M17_2</strain>
    </source>
</reference>
<dbReference type="AlphaFoldDB" id="A0AAW7XB55"/>
<gene>
    <name evidence="1" type="ORF">Q4521_20630</name>
</gene>
<evidence type="ECO:0000313" key="1">
    <source>
        <dbReference type="EMBL" id="MDO6424907.1"/>
    </source>
</evidence>
<accession>A0AAW7XB55</accession>